<dbReference type="Proteomes" id="UP000314294">
    <property type="component" value="Unassembled WGS sequence"/>
</dbReference>
<sequence length="94" mass="10056">MRVLFLIARIPERSKRRTGPPAGVEALKRENMGGSLGALRLQVTGEDAGMSGASQRSESTNFECSPVAAGHGSKSSHRVIAASFWLFGGKKNRK</sequence>
<evidence type="ECO:0000256" key="1">
    <source>
        <dbReference type="SAM" id="MobiDB-lite"/>
    </source>
</evidence>
<dbReference type="EMBL" id="SRLO01000284">
    <property type="protein sequence ID" value="TNN62923.1"/>
    <property type="molecule type" value="Genomic_DNA"/>
</dbReference>
<name>A0A4Z2HD25_9TELE</name>
<keyword evidence="3" id="KW-1185">Reference proteome</keyword>
<proteinExistence type="predicted"/>
<protein>
    <submittedName>
        <fullName evidence="2">Uncharacterized protein</fullName>
    </submittedName>
</protein>
<evidence type="ECO:0000313" key="3">
    <source>
        <dbReference type="Proteomes" id="UP000314294"/>
    </source>
</evidence>
<dbReference type="AlphaFoldDB" id="A0A4Z2HD25"/>
<comment type="caution">
    <text evidence="2">The sequence shown here is derived from an EMBL/GenBank/DDBJ whole genome shotgun (WGS) entry which is preliminary data.</text>
</comment>
<evidence type="ECO:0000313" key="2">
    <source>
        <dbReference type="EMBL" id="TNN62923.1"/>
    </source>
</evidence>
<reference evidence="2 3" key="1">
    <citation type="submission" date="2019-03" db="EMBL/GenBank/DDBJ databases">
        <title>First draft genome of Liparis tanakae, snailfish: a comprehensive survey of snailfish specific genes.</title>
        <authorList>
            <person name="Kim W."/>
            <person name="Song I."/>
            <person name="Jeong J.-H."/>
            <person name="Kim D."/>
            <person name="Kim S."/>
            <person name="Ryu S."/>
            <person name="Song J.Y."/>
            <person name="Lee S.K."/>
        </authorList>
    </citation>
    <scope>NUCLEOTIDE SEQUENCE [LARGE SCALE GENOMIC DNA]</scope>
    <source>
        <tissue evidence="2">Muscle</tissue>
    </source>
</reference>
<feature type="compositionally biased region" description="Polar residues" evidence="1">
    <location>
        <begin position="52"/>
        <end position="63"/>
    </location>
</feature>
<accession>A0A4Z2HD25</accession>
<feature type="region of interest" description="Disordered" evidence="1">
    <location>
        <begin position="47"/>
        <end position="72"/>
    </location>
</feature>
<organism evidence="2 3">
    <name type="scientific">Liparis tanakae</name>
    <name type="common">Tanaka's snailfish</name>
    <dbReference type="NCBI Taxonomy" id="230148"/>
    <lineage>
        <taxon>Eukaryota</taxon>
        <taxon>Metazoa</taxon>
        <taxon>Chordata</taxon>
        <taxon>Craniata</taxon>
        <taxon>Vertebrata</taxon>
        <taxon>Euteleostomi</taxon>
        <taxon>Actinopterygii</taxon>
        <taxon>Neopterygii</taxon>
        <taxon>Teleostei</taxon>
        <taxon>Neoteleostei</taxon>
        <taxon>Acanthomorphata</taxon>
        <taxon>Eupercaria</taxon>
        <taxon>Perciformes</taxon>
        <taxon>Cottioidei</taxon>
        <taxon>Cottales</taxon>
        <taxon>Liparidae</taxon>
        <taxon>Liparis</taxon>
    </lineage>
</organism>
<gene>
    <name evidence="2" type="ORF">EYF80_026875</name>
</gene>